<evidence type="ECO:0000313" key="1">
    <source>
        <dbReference type="EMBL" id="MBC5665129.1"/>
    </source>
</evidence>
<dbReference type="EMBL" id="JACOOY010000008">
    <property type="protein sequence ID" value="MBC5665129.1"/>
    <property type="molecule type" value="Genomic_DNA"/>
</dbReference>
<keyword evidence="2" id="KW-1185">Reference proteome</keyword>
<gene>
    <name evidence="1" type="ORF">H8S07_07525</name>
</gene>
<accession>A0ABR7EUZ0</accession>
<protein>
    <recommendedName>
        <fullName evidence="3">HTH cro/C1-type domain-containing protein</fullName>
    </recommendedName>
</protein>
<sequence>MGYIEDELRKLIIKRYGSLKSFSDITKIPYTTLASIFQRGISNAKVTNITKITEELNIDTNELVSGKIAPAYTAEPLTKEQEEILEKYGSYPPLGIRATHFDGNEYTDEELTEIRRFAEYIKSKRNNPD</sequence>
<name>A0ABR7EUZ0_9FIRM</name>
<organism evidence="1 2">
    <name type="scientific">Dorea hominis</name>
    <dbReference type="NCBI Taxonomy" id="2763040"/>
    <lineage>
        <taxon>Bacteria</taxon>
        <taxon>Bacillati</taxon>
        <taxon>Bacillota</taxon>
        <taxon>Clostridia</taxon>
        <taxon>Lachnospirales</taxon>
        <taxon>Lachnospiraceae</taxon>
        <taxon>Dorea</taxon>
    </lineage>
</organism>
<dbReference type="Gene3D" id="1.10.260.40">
    <property type="entry name" value="lambda repressor-like DNA-binding domains"/>
    <property type="match status" value="1"/>
</dbReference>
<dbReference type="Proteomes" id="UP000647235">
    <property type="component" value="Unassembled WGS sequence"/>
</dbReference>
<proteinExistence type="predicted"/>
<evidence type="ECO:0000313" key="2">
    <source>
        <dbReference type="Proteomes" id="UP000647235"/>
    </source>
</evidence>
<comment type="caution">
    <text evidence="1">The sequence shown here is derived from an EMBL/GenBank/DDBJ whole genome shotgun (WGS) entry which is preliminary data.</text>
</comment>
<reference evidence="1 2" key="1">
    <citation type="submission" date="2020-08" db="EMBL/GenBank/DDBJ databases">
        <title>Genome public.</title>
        <authorList>
            <person name="Liu C."/>
            <person name="Sun Q."/>
        </authorList>
    </citation>
    <scope>NUCLEOTIDE SEQUENCE [LARGE SCALE GENOMIC DNA]</scope>
    <source>
        <strain evidence="1 2">NSJ-36</strain>
    </source>
</reference>
<dbReference type="RefSeq" id="WP_186855776.1">
    <property type="nucleotide sequence ID" value="NZ_JACOOY010000008.1"/>
</dbReference>
<dbReference type="InterPro" id="IPR010982">
    <property type="entry name" value="Lambda_DNA-bd_dom_sf"/>
</dbReference>
<evidence type="ECO:0008006" key="3">
    <source>
        <dbReference type="Google" id="ProtNLM"/>
    </source>
</evidence>